<proteinExistence type="predicted"/>
<dbReference type="EMBL" id="CAXKWB010005230">
    <property type="protein sequence ID" value="CAL4077398.1"/>
    <property type="molecule type" value="Genomic_DNA"/>
</dbReference>
<evidence type="ECO:0000313" key="3">
    <source>
        <dbReference type="Proteomes" id="UP001497623"/>
    </source>
</evidence>
<evidence type="ECO:0000256" key="1">
    <source>
        <dbReference type="SAM" id="Phobius"/>
    </source>
</evidence>
<dbReference type="AlphaFoldDB" id="A0AAV2QE67"/>
<accession>A0AAV2QE67</accession>
<gene>
    <name evidence="2" type="ORF">MNOR_LOCUS10395</name>
</gene>
<evidence type="ECO:0000313" key="2">
    <source>
        <dbReference type="EMBL" id="CAL4077398.1"/>
    </source>
</evidence>
<sequence>MSGKLYYVLFIQVQSKGASFQFARPFYCRGFKITSYLTDLAIKVKNTEVLWLSRQFQLDRLYMYIYIYAYSYIHISIHTYAYKHMKYIKHYNHTISSANQIENMWILGLACI</sequence>
<protein>
    <submittedName>
        <fullName evidence="2">Uncharacterized protein</fullName>
    </submittedName>
</protein>
<keyword evidence="3" id="KW-1185">Reference proteome</keyword>
<feature type="transmembrane region" description="Helical" evidence="1">
    <location>
        <begin position="61"/>
        <end position="82"/>
    </location>
</feature>
<name>A0AAV2QE67_MEGNR</name>
<comment type="caution">
    <text evidence="2">The sequence shown here is derived from an EMBL/GenBank/DDBJ whole genome shotgun (WGS) entry which is preliminary data.</text>
</comment>
<reference evidence="2 3" key="1">
    <citation type="submission" date="2024-05" db="EMBL/GenBank/DDBJ databases">
        <authorList>
            <person name="Wallberg A."/>
        </authorList>
    </citation>
    <scope>NUCLEOTIDE SEQUENCE [LARGE SCALE GENOMIC DNA]</scope>
</reference>
<keyword evidence="1" id="KW-0472">Membrane</keyword>
<dbReference type="Proteomes" id="UP001497623">
    <property type="component" value="Unassembled WGS sequence"/>
</dbReference>
<keyword evidence="1" id="KW-1133">Transmembrane helix</keyword>
<keyword evidence="1" id="KW-0812">Transmembrane</keyword>
<organism evidence="2 3">
    <name type="scientific">Meganyctiphanes norvegica</name>
    <name type="common">Northern krill</name>
    <name type="synonym">Thysanopoda norvegica</name>
    <dbReference type="NCBI Taxonomy" id="48144"/>
    <lineage>
        <taxon>Eukaryota</taxon>
        <taxon>Metazoa</taxon>
        <taxon>Ecdysozoa</taxon>
        <taxon>Arthropoda</taxon>
        <taxon>Crustacea</taxon>
        <taxon>Multicrustacea</taxon>
        <taxon>Malacostraca</taxon>
        <taxon>Eumalacostraca</taxon>
        <taxon>Eucarida</taxon>
        <taxon>Euphausiacea</taxon>
        <taxon>Euphausiidae</taxon>
        <taxon>Meganyctiphanes</taxon>
    </lineage>
</organism>